<dbReference type="Proteomes" id="UP000000379">
    <property type="component" value="Chromosome"/>
</dbReference>
<reference evidence="10" key="1">
    <citation type="submission" date="2010-05" db="EMBL/GenBank/DDBJ databases">
        <title>The complete genome of Truepera radiovictris DSM 17093.</title>
        <authorList>
            <consortium name="US DOE Joint Genome Institute (JGI-PGF)"/>
            <person name="Lucas S."/>
            <person name="Copeland A."/>
            <person name="Lapidus A."/>
            <person name="Glavina del Rio T."/>
            <person name="Dalin E."/>
            <person name="Tice H."/>
            <person name="Bruce D."/>
            <person name="Goodwin L."/>
            <person name="Pitluck S."/>
            <person name="Kyrpides N."/>
            <person name="Mavromatis K."/>
            <person name="Ovchinnikova G."/>
            <person name="Munk A.C."/>
            <person name="Detter J.C."/>
            <person name="Han C."/>
            <person name="Tapia R."/>
            <person name="Land M."/>
            <person name="Hauser L."/>
            <person name="Markowitz V."/>
            <person name="Cheng J.-F."/>
            <person name="Hugenholtz P."/>
            <person name="Woyke T."/>
            <person name="Wu D."/>
            <person name="Tindall B."/>
            <person name="Pomrenke H.G."/>
            <person name="Brambilla E."/>
            <person name="Klenk H.-P."/>
            <person name="Eisen J.A."/>
        </authorList>
    </citation>
    <scope>NUCLEOTIDE SEQUENCE [LARGE SCALE GENOMIC DNA]</scope>
    <source>
        <strain evidence="10">DSM 17093 / CIP 108686 / LMG 22925 / RQ-24</strain>
    </source>
</reference>
<dbReference type="HAMAP" id="MF_00639">
    <property type="entry name" value="MurD"/>
    <property type="match status" value="1"/>
</dbReference>
<organism evidence="9 10">
    <name type="scientific">Truepera radiovictrix (strain DSM 17093 / CIP 108686 / LMG 22925 / RQ-24)</name>
    <dbReference type="NCBI Taxonomy" id="649638"/>
    <lineage>
        <taxon>Bacteria</taxon>
        <taxon>Thermotogati</taxon>
        <taxon>Deinococcota</taxon>
        <taxon>Deinococci</taxon>
        <taxon>Trueperales</taxon>
        <taxon>Trueperaceae</taxon>
        <taxon>Truepera</taxon>
    </lineage>
</organism>
<dbReference type="InterPro" id="IPR036565">
    <property type="entry name" value="Mur-like_cat_sf"/>
</dbReference>
<dbReference type="SUPFAM" id="SSF51984">
    <property type="entry name" value="MurCD N-terminal domain"/>
    <property type="match status" value="1"/>
</dbReference>
<keyword evidence="4 7" id="KW-0436">Ligase</keyword>
<dbReference type="KEGG" id="tra:Trad_1604"/>
<evidence type="ECO:0000256" key="2">
    <source>
        <dbReference type="ARBA" id="ARBA00004752"/>
    </source>
</evidence>
<comment type="catalytic activity">
    <reaction evidence="7">
        <text>UDP-N-acetyl-alpha-D-muramoyl-L-alanine + D-glutamate + ATP = UDP-N-acetyl-alpha-D-muramoyl-L-alanyl-D-glutamate + ADP + phosphate + H(+)</text>
        <dbReference type="Rhea" id="RHEA:16429"/>
        <dbReference type="ChEBI" id="CHEBI:15378"/>
        <dbReference type="ChEBI" id="CHEBI:29986"/>
        <dbReference type="ChEBI" id="CHEBI:30616"/>
        <dbReference type="ChEBI" id="CHEBI:43474"/>
        <dbReference type="ChEBI" id="CHEBI:83898"/>
        <dbReference type="ChEBI" id="CHEBI:83900"/>
        <dbReference type="ChEBI" id="CHEBI:456216"/>
        <dbReference type="EC" id="6.3.2.9"/>
    </reaction>
</comment>
<dbReference type="eggNOG" id="COG0771">
    <property type="taxonomic scope" value="Bacteria"/>
</dbReference>
<evidence type="ECO:0000259" key="8">
    <source>
        <dbReference type="Pfam" id="PF08245"/>
    </source>
</evidence>
<protein>
    <recommendedName>
        <fullName evidence="7">UDP-N-acetylmuramoylalanine--D-glutamate ligase</fullName>
        <ecNumber evidence="7">6.3.2.9</ecNumber>
    </recommendedName>
    <alternativeName>
        <fullName evidence="7">D-glutamic acid-adding enzyme</fullName>
    </alternativeName>
    <alternativeName>
        <fullName evidence="7">UDP-N-acetylmuramoyl-L-alanyl-D-glutamate synthetase</fullName>
    </alternativeName>
</protein>
<dbReference type="GO" id="GO:0005737">
    <property type="term" value="C:cytoplasm"/>
    <property type="evidence" value="ECO:0007669"/>
    <property type="project" value="UniProtKB-SubCell"/>
</dbReference>
<evidence type="ECO:0000256" key="5">
    <source>
        <dbReference type="ARBA" id="ARBA00022741"/>
    </source>
</evidence>
<dbReference type="GO" id="GO:0008360">
    <property type="term" value="P:regulation of cell shape"/>
    <property type="evidence" value="ECO:0007669"/>
    <property type="project" value="UniProtKB-KW"/>
</dbReference>
<dbReference type="PANTHER" id="PTHR43692">
    <property type="entry name" value="UDP-N-ACETYLMURAMOYLALANINE--D-GLUTAMATE LIGASE"/>
    <property type="match status" value="1"/>
</dbReference>
<evidence type="ECO:0000256" key="4">
    <source>
        <dbReference type="ARBA" id="ARBA00022598"/>
    </source>
</evidence>
<dbReference type="GO" id="GO:0009252">
    <property type="term" value="P:peptidoglycan biosynthetic process"/>
    <property type="evidence" value="ECO:0007669"/>
    <property type="project" value="UniProtKB-UniRule"/>
</dbReference>
<keyword evidence="10" id="KW-1185">Reference proteome</keyword>
<dbReference type="InterPro" id="IPR036615">
    <property type="entry name" value="Mur_ligase_C_dom_sf"/>
</dbReference>
<dbReference type="GO" id="GO:0008764">
    <property type="term" value="F:UDP-N-acetylmuramoylalanine-D-glutamate ligase activity"/>
    <property type="evidence" value="ECO:0007669"/>
    <property type="project" value="UniProtKB-UniRule"/>
</dbReference>
<comment type="subcellular location">
    <subcellularLocation>
        <location evidence="1 7">Cytoplasm</location>
    </subcellularLocation>
</comment>
<feature type="binding site" evidence="7">
    <location>
        <begin position="101"/>
        <end position="107"/>
    </location>
    <ligand>
        <name>ATP</name>
        <dbReference type="ChEBI" id="CHEBI:30616"/>
    </ligand>
</feature>
<evidence type="ECO:0000256" key="6">
    <source>
        <dbReference type="ARBA" id="ARBA00022840"/>
    </source>
</evidence>
<name>D7CY84_TRURR</name>
<evidence type="ECO:0000256" key="3">
    <source>
        <dbReference type="ARBA" id="ARBA00022490"/>
    </source>
</evidence>
<feature type="domain" description="Mur ligase central" evidence="8">
    <location>
        <begin position="99"/>
        <end position="270"/>
    </location>
</feature>
<dbReference type="InterPro" id="IPR013221">
    <property type="entry name" value="Mur_ligase_cen"/>
</dbReference>
<keyword evidence="7" id="KW-0133">Cell shape</keyword>
<sequence>MNVLVYGLGRSGGAVARLLRRQGHAVWTFDAQHPQGEDLAALGCRATSAPLEVPAELCIAAPGVPWDAPDLAALRARGVETIGEVEWVYRTVDAPILGITGTAGKTTVTRWLSHTLTLAGLDAPAGGNVDPALAAVAAPGRVLVTELSSFQLERCPSLHPRVAVVLNLGRDHLDRHGSLAAYHAAKKRLIAHLTPEDTFVYNHDDPLVRAWAEASPARTWGFSAAPTPGSAAHLADGMLTLHGRPLVAVRALQLTGQHHRLNALAVALAAAAWGLGDEAIRAGLESFSGVPGRYSVVGEVAGVRFVEDSIATRTLAVQAALAATPAPVVWLLGGQDKGASFAELEALVRDRVVLALCFGEAGPAFAAQLSAWTETHVIPDRDGEAALRRATALAAERLRGSGGTVLLAPLAASFDQFGNYQARAEAFRRAVTALHTPKEALWTGFSSSRS</sequence>
<dbReference type="Gene3D" id="3.40.50.720">
    <property type="entry name" value="NAD(P)-binding Rossmann-like Domain"/>
    <property type="match status" value="1"/>
</dbReference>
<keyword evidence="7" id="KW-0131">Cell cycle</keyword>
<keyword evidence="7" id="KW-0961">Cell wall biogenesis/degradation</keyword>
<dbReference type="AlphaFoldDB" id="D7CY84"/>
<evidence type="ECO:0000256" key="7">
    <source>
        <dbReference type="HAMAP-Rule" id="MF_00639"/>
    </source>
</evidence>
<dbReference type="SUPFAM" id="SSF53244">
    <property type="entry name" value="MurD-like peptide ligases, peptide-binding domain"/>
    <property type="match status" value="1"/>
</dbReference>
<dbReference type="STRING" id="649638.Trad_1604"/>
<dbReference type="SUPFAM" id="SSF53623">
    <property type="entry name" value="MurD-like peptide ligases, catalytic domain"/>
    <property type="match status" value="1"/>
</dbReference>
<dbReference type="NCBIfam" id="TIGR01087">
    <property type="entry name" value="murD"/>
    <property type="match status" value="1"/>
</dbReference>
<proteinExistence type="inferred from homology"/>
<dbReference type="GO" id="GO:0051301">
    <property type="term" value="P:cell division"/>
    <property type="evidence" value="ECO:0007669"/>
    <property type="project" value="UniProtKB-KW"/>
</dbReference>
<evidence type="ECO:0000313" key="9">
    <source>
        <dbReference type="EMBL" id="ADI14723.1"/>
    </source>
</evidence>
<accession>D7CY84</accession>
<dbReference type="Gene3D" id="3.40.1190.10">
    <property type="entry name" value="Mur-like, catalytic domain"/>
    <property type="match status" value="1"/>
</dbReference>
<keyword evidence="3 7" id="KW-0963">Cytoplasm</keyword>
<evidence type="ECO:0000256" key="1">
    <source>
        <dbReference type="ARBA" id="ARBA00004496"/>
    </source>
</evidence>
<keyword evidence="5 7" id="KW-0547">Nucleotide-binding</keyword>
<dbReference type="InterPro" id="IPR005762">
    <property type="entry name" value="MurD"/>
</dbReference>
<dbReference type="OrthoDB" id="9809796at2"/>
<keyword evidence="6 7" id="KW-0067">ATP-binding</keyword>
<comment type="function">
    <text evidence="7">Cell wall formation. Catalyzes the addition of glutamate to the nucleotide precursor UDP-N-acetylmuramoyl-L-alanine (UMA).</text>
</comment>
<keyword evidence="7" id="KW-0132">Cell division</keyword>
<dbReference type="RefSeq" id="WP_013178091.1">
    <property type="nucleotide sequence ID" value="NC_014221.1"/>
</dbReference>
<dbReference type="GO" id="GO:0005524">
    <property type="term" value="F:ATP binding"/>
    <property type="evidence" value="ECO:0007669"/>
    <property type="project" value="UniProtKB-UniRule"/>
</dbReference>
<comment type="similarity">
    <text evidence="7">Belongs to the MurCDEF family.</text>
</comment>
<dbReference type="Pfam" id="PF08245">
    <property type="entry name" value="Mur_ligase_M"/>
    <property type="match status" value="1"/>
</dbReference>
<dbReference type="UniPathway" id="UPA00219"/>
<dbReference type="PANTHER" id="PTHR43692:SF1">
    <property type="entry name" value="UDP-N-ACETYLMURAMOYLALANINE--D-GLUTAMATE LIGASE"/>
    <property type="match status" value="1"/>
</dbReference>
<dbReference type="HOGENOM" id="CLU_032540_0_0_0"/>
<keyword evidence="7" id="KW-0573">Peptidoglycan synthesis</keyword>
<comment type="pathway">
    <text evidence="2 7">Cell wall biogenesis; peptidoglycan biosynthesis.</text>
</comment>
<evidence type="ECO:0000313" key="10">
    <source>
        <dbReference type="Proteomes" id="UP000000379"/>
    </source>
</evidence>
<reference evidence="9 10" key="2">
    <citation type="journal article" date="2011" name="Stand. Genomic Sci.">
        <title>Complete genome sequence of Truepera radiovictrix type strain (RQ-24).</title>
        <authorList>
            <person name="Ivanova N."/>
            <person name="Rohde C."/>
            <person name="Munk C."/>
            <person name="Nolan M."/>
            <person name="Lucas S."/>
            <person name="Del Rio T.G."/>
            <person name="Tice H."/>
            <person name="Deshpande S."/>
            <person name="Cheng J.F."/>
            <person name="Tapia R."/>
            <person name="Han C."/>
            <person name="Goodwin L."/>
            <person name="Pitluck S."/>
            <person name="Liolios K."/>
            <person name="Mavromatis K."/>
            <person name="Mikhailova N."/>
            <person name="Pati A."/>
            <person name="Chen A."/>
            <person name="Palaniappan K."/>
            <person name="Land M."/>
            <person name="Hauser L."/>
            <person name="Chang Y.J."/>
            <person name="Jeffries C.D."/>
            <person name="Brambilla E."/>
            <person name="Rohde M."/>
            <person name="Goker M."/>
            <person name="Tindall B.J."/>
            <person name="Woyke T."/>
            <person name="Bristow J."/>
            <person name="Eisen J.A."/>
            <person name="Markowitz V."/>
            <person name="Hugenholtz P."/>
            <person name="Kyrpides N.C."/>
            <person name="Klenk H.P."/>
            <person name="Lapidus A."/>
        </authorList>
    </citation>
    <scope>NUCLEOTIDE SEQUENCE [LARGE SCALE GENOMIC DNA]</scope>
    <source>
        <strain evidence="10">DSM 17093 / CIP 108686 / LMG 22925 / RQ-24</strain>
    </source>
</reference>
<gene>
    <name evidence="7" type="primary">murD</name>
    <name evidence="9" type="ordered locus">Trad_1604</name>
</gene>
<dbReference type="EC" id="6.3.2.9" evidence="7"/>
<dbReference type="EMBL" id="CP002049">
    <property type="protein sequence ID" value="ADI14723.1"/>
    <property type="molecule type" value="Genomic_DNA"/>
</dbReference>
<dbReference type="Gene3D" id="3.90.190.20">
    <property type="entry name" value="Mur ligase, C-terminal domain"/>
    <property type="match status" value="1"/>
</dbReference>
<dbReference type="GO" id="GO:0071555">
    <property type="term" value="P:cell wall organization"/>
    <property type="evidence" value="ECO:0007669"/>
    <property type="project" value="UniProtKB-KW"/>
</dbReference>